<feature type="transmembrane region" description="Helical" evidence="2">
    <location>
        <begin position="276"/>
        <end position="295"/>
    </location>
</feature>
<gene>
    <name evidence="4" type="ORF">RYS15_05260</name>
</gene>
<keyword evidence="2" id="KW-0812">Transmembrane</keyword>
<evidence type="ECO:0000256" key="1">
    <source>
        <dbReference type="ARBA" id="ARBA00023098"/>
    </source>
</evidence>
<keyword evidence="1" id="KW-0443">Lipid metabolism</keyword>
<keyword evidence="5" id="KW-1185">Reference proteome</keyword>
<feature type="domain" description="PNPLA" evidence="3">
    <location>
        <begin position="47"/>
        <end position="106"/>
    </location>
</feature>
<evidence type="ECO:0000259" key="3">
    <source>
        <dbReference type="Pfam" id="PF01734"/>
    </source>
</evidence>
<dbReference type="Proteomes" id="UP001269819">
    <property type="component" value="Unassembled WGS sequence"/>
</dbReference>
<dbReference type="SUPFAM" id="SSF52151">
    <property type="entry name" value="FabD/lysophospholipase-like"/>
    <property type="match status" value="1"/>
</dbReference>
<evidence type="ECO:0000256" key="2">
    <source>
        <dbReference type="SAM" id="Phobius"/>
    </source>
</evidence>
<dbReference type="Gene3D" id="3.40.1090.10">
    <property type="entry name" value="Cytosolic phospholipase A2 catalytic domain"/>
    <property type="match status" value="1"/>
</dbReference>
<dbReference type="Pfam" id="PF01734">
    <property type="entry name" value="Patatin"/>
    <property type="match status" value="1"/>
</dbReference>
<evidence type="ECO:0000313" key="4">
    <source>
        <dbReference type="EMBL" id="MDV2078079.1"/>
    </source>
</evidence>
<evidence type="ECO:0000313" key="5">
    <source>
        <dbReference type="Proteomes" id="UP001269819"/>
    </source>
</evidence>
<dbReference type="RefSeq" id="WP_316972931.1">
    <property type="nucleotide sequence ID" value="NZ_JAWIIJ010000003.1"/>
</dbReference>
<accession>A0ABU3VUY4</accession>
<feature type="transmembrane region" description="Helical" evidence="2">
    <location>
        <begin position="194"/>
        <end position="215"/>
    </location>
</feature>
<feature type="transmembrane region" description="Helical" evidence="2">
    <location>
        <begin position="236"/>
        <end position="256"/>
    </location>
</feature>
<comment type="caution">
    <text evidence="4">The sequence shown here is derived from an EMBL/GenBank/DDBJ whole genome shotgun (WGS) entry which is preliminary data.</text>
</comment>
<sequence>MTAREPCPEPVYTEDFSEVEAAERQWIQARRRACGQDVAEDAPITALALSGGGIRSATFNLGVLQALARAGLLHQVDYLSSVSGGGYIAACLSWLRAHFPVCQQRDIAAAPLANGRGTVLDWLRAHGNYLINGKGISGWTLGASILAGTLLNLLVLMPLLLGLVALASAEWWSVSWPVWLHLPGAQAISGHDGFILLLLTGLASAGLYLLVLLVFALTSSERGPAGHRTERRLRLVLGWCLATTVMGLVVGLLPVVADLEMAALSRFGSERLAGVMHHLTYLGPMATGLWSLWLARKQGGGLAVAGLGLLLYGFLTLLYYLCTDTGLIGSSLYIGWLGLSLVLALVGNINTLSMHSFYRGRLADAYLPVVANPGSETADWPKDPLRFRLTELHPSSGAPLHLINTTLNTRNSRRQRLQSRGGASMVLSPLYCGSAATGYRHTGDYLGGAMTLSTAFAVSGAAVDPDTFSTRSRPLSFLMTLLNLRLGVWTRNPRSIRQWRWLPGWYRYMLREMLGLGLAETEAEIHLSDGGHFDNLGLYELVRRRCRFIVISDAGADPDTSLSDLGRAIQRVRADFDAEVMLSADELVRRTADGMAERADVWGRVRYADGSEGQILYLRAALCPGLSADIYAYWRRNPSFPNQTTADQFFDEMQFDSYRQLGLELMTAILAGAPRDFATLFGRAEHGEAPDCPRTSDA</sequence>
<name>A0ABU3VUY4_9GAMM</name>
<dbReference type="PANTHER" id="PTHR10728:SF40">
    <property type="entry name" value="PATATIN FAMILY PROTEIN"/>
    <property type="match status" value="1"/>
</dbReference>
<feature type="transmembrane region" description="Helical" evidence="2">
    <location>
        <begin position="333"/>
        <end position="352"/>
    </location>
</feature>
<dbReference type="InterPro" id="IPR002641">
    <property type="entry name" value="PNPLA_dom"/>
</dbReference>
<dbReference type="EMBL" id="JAWIIJ010000003">
    <property type="protein sequence ID" value="MDV2078079.1"/>
    <property type="molecule type" value="Genomic_DNA"/>
</dbReference>
<feature type="transmembrane region" description="Helical" evidence="2">
    <location>
        <begin position="150"/>
        <end position="174"/>
    </location>
</feature>
<proteinExistence type="predicted"/>
<keyword evidence="2" id="KW-0472">Membrane</keyword>
<dbReference type="InterPro" id="IPR016035">
    <property type="entry name" value="Acyl_Trfase/lysoPLipase"/>
</dbReference>
<keyword evidence="2" id="KW-1133">Transmembrane helix</keyword>
<organism evidence="4 5">
    <name type="scientific">Marinobacter xestospongiae</name>
    <dbReference type="NCBI Taxonomy" id="994319"/>
    <lineage>
        <taxon>Bacteria</taxon>
        <taxon>Pseudomonadati</taxon>
        <taxon>Pseudomonadota</taxon>
        <taxon>Gammaproteobacteria</taxon>
        <taxon>Pseudomonadales</taxon>
        <taxon>Marinobacteraceae</taxon>
        <taxon>Marinobacter</taxon>
    </lineage>
</organism>
<dbReference type="PANTHER" id="PTHR10728">
    <property type="entry name" value="CYTOSOLIC PHOSPHOLIPASE A2"/>
    <property type="match status" value="1"/>
</dbReference>
<feature type="transmembrane region" description="Helical" evidence="2">
    <location>
        <begin position="302"/>
        <end position="321"/>
    </location>
</feature>
<reference evidence="4 5" key="1">
    <citation type="submission" date="2023-10" db="EMBL/GenBank/DDBJ databases">
        <title>Characteristics and mechanism of a salt-tolerant marine origin heterotrophic nitrifying- aerobic denitrifying bacteria Marinobacter xestospongiae HN1.</title>
        <authorList>
            <person name="Qi R."/>
        </authorList>
    </citation>
    <scope>NUCLEOTIDE SEQUENCE [LARGE SCALE GENOMIC DNA]</scope>
    <source>
        <strain evidence="4 5">HN1</strain>
    </source>
</reference>
<protein>
    <submittedName>
        <fullName evidence="4">Patatin-like phospholipase family protein</fullName>
    </submittedName>
</protein>